<evidence type="ECO:0000313" key="2">
    <source>
        <dbReference type="Proteomes" id="UP000182284"/>
    </source>
</evidence>
<reference evidence="1 2" key="1">
    <citation type="submission" date="2016-10" db="EMBL/GenBank/DDBJ databases">
        <authorList>
            <person name="de Groot N.N."/>
        </authorList>
    </citation>
    <scope>NUCLEOTIDE SEQUENCE [LARGE SCALE GENOMIC DNA]</scope>
    <source>
        <strain evidence="1 2">DSM 27375</strain>
    </source>
</reference>
<gene>
    <name evidence="1" type="ORF">SAMN04488117_101549</name>
</gene>
<name>A0A1G7GG35_9RHOB</name>
<sequence length="100" mass="11353">MGCAEGRFMPCEGFSEFLARVSPEQDNDPALKRWVGLTVFDHEGAQIECLDVVLFACEFDGERDLWVDALGIGFPLYEELFPGRYATYATRVDQIKDETH</sequence>
<dbReference type="AlphaFoldDB" id="A0A1G7GG35"/>
<evidence type="ECO:0000313" key="1">
    <source>
        <dbReference type="EMBL" id="SDE87122.1"/>
    </source>
</evidence>
<dbReference type="EMBL" id="FNBL01000001">
    <property type="protein sequence ID" value="SDE87122.1"/>
    <property type="molecule type" value="Genomic_DNA"/>
</dbReference>
<accession>A0A1G7GG35</accession>
<dbReference type="Proteomes" id="UP000182284">
    <property type="component" value="Unassembled WGS sequence"/>
</dbReference>
<protein>
    <submittedName>
        <fullName evidence="1">Uncharacterized protein</fullName>
    </submittedName>
</protein>
<proteinExistence type="predicted"/>
<organism evidence="1 2">
    <name type="scientific">Celeribacter baekdonensis</name>
    <dbReference type="NCBI Taxonomy" id="875171"/>
    <lineage>
        <taxon>Bacteria</taxon>
        <taxon>Pseudomonadati</taxon>
        <taxon>Pseudomonadota</taxon>
        <taxon>Alphaproteobacteria</taxon>
        <taxon>Rhodobacterales</taxon>
        <taxon>Roseobacteraceae</taxon>
        <taxon>Celeribacter</taxon>
    </lineage>
</organism>